<evidence type="ECO:0000313" key="1">
    <source>
        <dbReference type="EMBL" id="GAQ18029.1"/>
    </source>
</evidence>
<organism evidence="1 2">
    <name type="scientific">Oceanobacillus picturae</name>
    <dbReference type="NCBI Taxonomy" id="171693"/>
    <lineage>
        <taxon>Bacteria</taxon>
        <taxon>Bacillati</taxon>
        <taxon>Bacillota</taxon>
        <taxon>Bacilli</taxon>
        <taxon>Bacillales</taxon>
        <taxon>Bacillaceae</taxon>
        <taxon>Oceanobacillus</taxon>
    </lineage>
</organism>
<dbReference type="Proteomes" id="UP000052946">
    <property type="component" value="Unassembled WGS sequence"/>
</dbReference>
<gene>
    <name evidence="1" type="ORF">OPHB3_1968</name>
</gene>
<dbReference type="RefSeq" id="WP_058950181.1">
    <property type="nucleotide sequence ID" value="NZ_BBXV01000023.1"/>
</dbReference>
<reference evidence="2" key="1">
    <citation type="submission" date="2015-07" db="EMBL/GenBank/DDBJ databases">
        <title>Draft Genome Sequence of Oceanobacillus picturae Heshi-B3 that Was Isolated from Fermented Rice Bran with Aging Salted Mackerel, Which Was Named Heshiko as Traditional Fermented Seafood in Japan.</title>
        <authorList>
            <person name="Akuzawa S."/>
            <person name="Nakagawa J."/>
            <person name="Kanekatsu T."/>
            <person name="Kanesaki Y."/>
            <person name="Suzuki T."/>
        </authorList>
    </citation>
    <scope>NUCLEOTIDE SEQUENCE [LARGE SCALE GENOMIC DNA]</scope>
    <source>
        <strain evidence="2">Heshi-B3</strain>
    </source>
</reference>
<dbReference type="OrthoDB" id="1695687at2"/>
<sequence length="296" mass="32496">MPTNNQNLAARSYQPQFRGLLQAVFQSRAYFRDFFGGEIEALDGVQNNETAFYVKTSDIPVVVGQYDKDPNVAFGTGTGNSTRFGPRTEIIYQDTPVPYDWEWSFHEGIDRHTVNNDFQAAVADRLDLQAQARIRKFNQQHSAFISNSAGHSETLADYSPDAVLALFNALSKYYVNIEAIGNKVAKVNAELYNAIVDHPLTTSAKNSSANVDQNNILTFKGFSIEEIPDAMLQEGEVAYTYIQGVGKAFTGINTARTIESEDFDGVALQGAGRAGEFILDDNKPAVAKVTLETPAG</sequence>
<accession>A0A0U9HZG0</accession>
<evidence type="ECO:0000313" key="2">
    <source>
        <dbReference type="Proteomes" id="UP000052946"/>
    </source>
</evidence>
<comment type="caution">
    <text evidence="1">The sequence shown here is derived from an EMBL/GenBank/DDBJ whole genome shotgun (WGS) entry which is preliminary data.</text>
</comment>
<reference evidence="1 2" key="2">
    <citation type="journal article" date="2016" name="Genome Announc.">
        <title>Draft Genome Sequence of Oceanobacillus picturae Heshi-B3, Isolated from Fermented Rice Bran in a Traditional Japanese Seafood Dish.</title>
        <authorList>
            <person name="Akuzawa S."/>
            <person name="Nagaoka J."/>
            <person name="Kanekatsu M."/>
            <person name="Kanesaki Y."/>
            <person name="Suzuki T."/>
        </authorList>
    </citation>
    <scope>NUCLEOTIDE SEQUENCE [LARGE SCALE GENOMIC DNA]</scope>
    <source>
        <strain evidence="1 2">Heshi-B3</strain>
    </source>
</reference>
<protein>
    <submittedName>
        <fullName evidence="1">Phage major capsid protein</fullName>
    </submittedName>
</protein>
<proteinExistence type="predicted"/>
<dbReference type="AlphaFoldDB" id="A0A0U9HZG0"/>
<dbReference type="EMBL" id="BBXV01000023">
    <property type="protein sequence ID" value="GAQ18029.1"/>
    <property type="molecule type" value="Genomic_DNA"/>
</dbReference>
<name>A0A0U9HZG0_9BACI</name>